<evidence type="ECO:0000259" key="5">
    <source>
        <dbReference type="Pfam" id="PF01979"/>
    </source>
</evidence>
<dbReference type="EMBL" id="QREV01000070">
    <property type="protein sequence ID" value="RDU47615.1"/>
    <property type="molecule type" value="Genomic_DNA"/>
</dbReference>
<evidence type="ECO:0000256" key="2">
    <source>
        <dbReference type="ARBA" id="ARBA00022801"/>
    </source>
</evidence>
<feature type="binding site" evidence="4">
    <location>
        <position position="290"/>
    </location>
    <ligand>
        <name>Zn(2+)</name>
        <dbReference type="ChEBI" id="CHEBI:29105"/>
    </ligand>
</feature>
<keyword evidence="9" id="KW-1185">Reference proteome</keyword>
<accession>A0A3D8H9E3</accession>
<gene>
    <name evidence="4" type="primary">mtaD</name>
    <name evidence="7" type="ORF">DWU89_18630</name>
    <name evidence="6" type="ORF">H8784_18180</name>
</gene>
<dbReference type="Gene3D" id="3.20.20.140">
    <property type="entry name" value="Metal-dependent hydrolases"/>
    <property type="match status" value="1"/>
</dbReference>
<dbReference type="InterPro" id="IPR006680">
    <property type="entry name" value="Amidohydro-rel"/>
</dbReference>
<comment type="cofactor">
    <cofactor evidence="4">
        <name>Zn(2+)</name>
        <dbReference type="ChEBI" id="CHEBI:29105"/>
    </cofactor>
    <text evidence="4">Binds 1 zinc ion per subunit.</text>
</comment>
<organism evidence="7 8">
    <name type="scientific">Parabacteroides acidifaciens</name>
    <dbReference type="NCBI Taxonomy" id="2290935"/>
    <lineage>
        <taxon>Bacteria</taxon>
        <taxon>Pseudomonadati</taxon>
        <taxon>Bacteroidota</taxon>
        <taxon>Bacteroidia</taxon>
        <taxon>Bacteroidales</taxon>
        <taxon>Tannerellaceae</taxon>
        <taxon>Parabacteroides</taxon>
    </lineage>
</organism>
<comment type="function">
    <text evidence="4">Catalyzes the deamination of 5-methylthioadenosine and S-adenosyl-L-homocysteine into 5-methylthioinosine and S-inosyl-L-homocysteine, respectively. Is also able to deaminate adenosine.</text>
</comment>
<comment type="similarity">
    <text evidence="4">Belongs to the metallo-dependent hydrolases superfamily. MTA/SAH deaminase family.</text>
</comment>
<evidence type="ECO:0000313" key="7">
    <source>
        <dbReference type="EMBL" id="RDU47615.1"/>
    </source>
</evidence>
<evidence type="ECO:0000313" key="8">
    <source>
        <dbReference type="Proteomes" id="UP000256321"/>
    </source>
</evidence>
<dbReference type="PANTHER" id="PTHR43794">
    <property type="entry name" value="AMINOHYDROLASE SSNA-RELATED"/>
    <property type="match status" value="1"/>
</dbReference>
<evidence type="ECO:0000256" key="4">
    <source>
        <dbReference type="HAMAP-Rule" id="MF_01281"/>
    </source>
</evidence>
<evidence type="ECO:0000256" key="3">
    <source>
        <dbReference type="ARBA" id="ARBA00022833"/>
    </source>
</evidence>
<dbReference type="InterPro" id="IPR050287">
    <property type="entry name" value="MTA/SAH_deaminase"/>
</dbReference>
<keyword evidence="2 4" id="KW-0378">Hydrolase</keyword>
<dbReference type="CDD" id="cd01298">
    <property type="entry name" value="ATZ_TRZ_like"/>
    <property type="match status" value="1"/>
</dbReference>
<feature type="binding site" evidence="4">
    <location>
        <position position="204"/>
    </location>
    <ligand>
        <name>substrate</name>
    </ligand>
</feature>
<protein>
    <recommendedName>
        <fullName evidence="4">5-methylthioadenosine/S-adenosylhomocysteine deaminase</fullName>
        <shortName evidence="4">MTA/SAH deaminase</shortName>
        <ecNumber evidence="4">3.5.4.28</ecNumber>
        <ecNumber evidence="4">3.5.4.31</ecNumber>
    </recommendedName>
</protein>
<dbReference type="AlphaFoldDB" id="A0A3D8H9E3"/>
<feature type="domain" description="Amidohydrolase-related" evidence="5">
    <location>
        <begin position="46"/>
        <end position="392"/>
    </location>
</feature>
<evidence type="ECO:0000256" key="1">
    <source>
        <dbReference type="ARBA" id="ARBA00022723"/>
    </source>
</evidence>
<dbReference type="Proteomes" id="UP000629596">
    <property type="component" value="Unassembled WGS sequence"/>
</dbReference>
<feature type="binding site" evidence="4">
    <location>
        <position position="54"/>
    </location>
    <ligand>
        <name>Zn(2+)</name>
        <dbReference type="ChEBI" id="CHEBI:29105"/>
    </ligand>
</feature>
<reference evidence="6 9" key="2">
    <citation type="submission" date="2020-08" db="EMBL/GenBank/DDBJ databases">
        <title>Genome public.</title>
        <authorList>
            <person name="Liu C."/>
            <person name="Sun Q."/>
        </authorList>
    </citation>
    <scope>NUCLEOTIDE SEQUENCE [LARGE SCALE GENOMIC DNA]</scope>
    <source>
        <strain evidence="6 9">426_9</strain>
    </source>
</reference>
<dbReference type="RefSeq" id="WP_115501136.1">
    <property type="nucleotide sequence ID" value="NZ_JACRTI010000070.1"/>
</dbReference>
<dbReference type="GO" id="GO:0050270">
    <property type="term" value="F:S-adenosylhomocysteine deaminase activity"/>
    <property type="evidence" value="ECO:0007669"/>
    <property type="project" value="UniProtKB-UniRule"/>
</dbReference>
<dbReference type="PANTHER" id="PTHR43794:SF11">
    <property type="entry name" value="AMIDOHYDROLASE-RELATED DOMAIN-CONTAINING PROTEIN"/>
    <property type="match status" value="1"/>
</dbReference>
<feature type="binding site" evidence="4">
    <location>
        <position position="290"/>
    </location>
    <ligand>
        <name>substrate</name>
    </ligand>
</feature>
<dbReference type="HAMAP" id="MF_01281">
    <property type="entry name" value="MTA_SAH_deamin"/>
    <property type="match status" value="1"/>
</dbReference>
<name>A0A3D8H9E3_9BACT</name>
<dbReference type="Pfam" id="PF01979">
    <property type="entry name" value="Amidohydro_1"/>
    <property type="match status" value="1"/>
</dbReference>
<feature type="binding site" evidence="4">
    <location>
        <position position="174"/>
    </location>
    <ligand>
        <name>substrate</name>
    </ligand>
</feature>
<dbReference type="GO" id="GO:0090614">
    <property type="term" value="F:5'-methylthioadenosine deaminase activity"/>
    <property type="evidence" value="ECO:0007669"/>
    <property type="project" value="UniProtKB-UniRule"/>
</dbReference>
<keyword evidence="3 4" id="KW-0862">Zinc</keyword>
<dbReference type="InterPro" id="IPR032466">
    <property type="entry name" value="Metal_Hydrolase"/>
</dbReference>
<comment type="caution">
    <text evidence="4">Lacks conserved residue(s) required for the propagation of feature annotation.</text>
</comment>
<dbReference type="EMBL" id="JACRTI010000070">
    <property type="protein sequence ID" value="MBC8603640.1"/>
    <property type="molecule type" value="Genomic_DNA"/>
</dbReference>
<dbReference type="InterPro" id="IPR023512">
    <property type="entry name" value="Deaminase_MtaD/DadD"/>
</dbReference>
<proteinExistence type="inferred from homology"/>
<dbReference type="EC" id="3.5.4.31" evidence="4"/>
<feature type="binding site" evidence="4">
    <location>
        <position position="56"/>
    </location>
    <ligand>
        <name>Zn(2+)</name>
        <dbReference type="ChEBI" id="CHEBI:29105"/>
    </ligand>
</feature>
<dbReference type="SUPFAM" id="SSF51338">
    <property type="entry name" value="Composite domain of metallo-dependent hydrolases"/>
    <property type="match status" value="1"/>
</dbReference>
<dbReference type="Proteomes" id="UP000256321">
    <property type="component" value="Unassembled WGS sequence"/>
</dbReference>
<dbReference type="SUPFAM" id="SSF51556">
    <property type="entry name" value="Metallo-dependent hydrolases"/>
    <property type="match status" value="1"/>
</dbReference>
<sequence>MSILIKGVLLNDAVTDVYIEKKEIKQIGTDLQVQADQVIDGKRKALIPGMVNAHTHAAMTLFRGFGDDMPLMPWLEQKIWPNEAKLTREDVYWGAKLACLEMIKSGTTTFFDMYHKFEATADAVEEMGLRTLLSGACFDHFKPELAERSKRENERLIAETDKYSERIQYSVGPHAIYTVSGELLQWIHGFAAEHSVPIHLHLAETEGEVQDSVKQFGLTPVRYLHKLGLLSPRLIIAHGLYIDDDEISMLADHGVKVVHNPASNMKLASGIQFKFSEMRKAGVTVALGTDGCSSSNNLDMIEAMKLASLLGKAWRKDPEAVPAGEIFQAATEAGASAIGLKAGRIAEGYLADLCLVDLHIPAFTPNHNFISNLVYAANGSCVDTVICNGKILMQDKKVPGEDEIMEQTARLAYKLVGKA</sequence>
<comment type="caution">
    <text evidence="7">The sequence shown here is derived from an EMBL/GenBank/DDBJ whole genome shotgun (WGS) entry which is preliminary data.</text>
</comment>
<dbReference type="EC" id="3.5.4.28" evidence="4"/>
<dbReference type="InterPro" id="IPR011059">
    <property type="entry name" value="Metal-dep_hydrolase_composite"/>
</dbReference>
<evidence type="ECO:0000313" key="6">
    <source>
        <dbReference type="EMBL" id="MBC8603640.1"/>
    </source>
</evidence>
<comment type="catalytic activity">
    <reaction evidence="4">
        <text>S-adenosyl-L-homocysteine + H2O + H(+) = S-inosyl-L-homocysteine + NH4(+)</text>
        <dbReference type="Rhea" id="RHEA:20716"/>
        <dbReference type="ChEBI" id="CHEBI:15377"/>
        <dbReference type="ChEBI" id="CHEBI:15378"/>
        <dbReference type="ChEBI" id="CHEBI:28938"/>
        <dbReference type="ChEBI" id="CHEBI:57856"/>
        <dbReference type="ChEBI" id="CHEBI:57985"/>
        <dbReference type="EC" id="3.5.4.28"/>
    </reaction>
</comment>
<keyword evidence="1 4" id="KW-0479">Metal-binding</keyword>
<feature type="binding site" evidence="4">
    <location>
        <position position="201"/>
    </location>
    <ligand>
        <name>Zn(2+)</name>
        <dbReference type="ChEBI" id="CHEBI:29105"/>
    </ligand>
</feature>
<comment type="catalytic activity">
    <reaction evidence="4">
        <text>S-methyl-5'-thioadenosine + H2O + H(+) = S-methyl-5'-thioinosine + NH4(+)</text>
        <dbReference type="Rhea" id="RHEA:25025"/>
        <dbReference type="ChEBI" id="CHEBI:15377"/>
        <dbReference type="ChEBI" id="CHEBI:15378"/>
        <dbReference type="ChEBI" id="CHEBI:17509"/>
        <dbReference type="ChEBI" id="CHEBI:28938"/>
        <dbReference type="ChEBI" id="CHEBI:48595"/>
        <dbReference type="EC" id="3.5.4.31"/>
    </reaction>
</comment>
<dbReference type="GO" id="GO:0046872">
    <property type="term" value="F:metal ion binding"/>
    <property type="evidence" value="ECO:0007669"/>
    <property type="project" value="UniProtKB-KW"/>
</dbReference>
<dbReference type="Gene3D" id="2.30.40.10">
    <property type="entry name" value="Urease, subunit C, domain 1"/>
    <property type="match status" value="1"/>
</dbReference>
<evidence type="ECO:0000313" key="9">
    <source>
        <dbReference type="Proteomes" id="UP000629596"/>
    </source>
</evidence>
<reference evidence="7 8" key="1">
    <citation type="submission" date="2018-07" db="EMBL/GenBank/DDBJ databases">
        <title>Parabacteroides acidifaciens nov. sp., isolated from human feces.</title>
        <authorList>
            <person name="Wang Y.J."/>
        </authorList>
    </citation>
    <scope>NUCLEOTIDE SEQUENCE [LARGE SCALE GENOMIC DNA]</scope>
    <source>
        <strain evidence="7 8">426-9</strain>
    </source>
</reference>
<feature type="binding site" evidence="4">
    <location>
        <position position="83"/>
    </location>
    <ligand>
        <name>substrate</name>
    </ligand>
</feature>
<dbReference type="FunFam" id="3.20.20.140:FF:000014">
    <property type="entry name" value="5-methylthioadenosine/S-adenosylhomocysteine deaminase"/>
    <property type="match status" value="1"/>
</dbReference>